<accession>A0A397IM82</accession>
<comment type="caution">
    <text evidence="1">The sequence shown here is derived from an EMBL/GenBank/DDBJ whole genome shotgun (WGS) entry which is preliminary data.</text>
</comment>
<organism evidence="1 2">
    <name type="scientific">Diversispora epigaea</name>
    <dbReference type="NCBI Taxonomy" id="1348612"/>
    <lineage>
        <taxon>Eukaryota</taxon>
        <taxon>Fungi</taxon>
        <taxon>Fungi incertae sedis</taxon>
        <taxon>Mucoromycota</taxon>
        <taxon>Glomeromycotina</taxon>
        <taxon>Glomeromycetes</taxon>
        <taxon>Diversisporales</taxon>
        <taxon>Diversisporaceae</taxon>
        <taxon>Diversispora</taxon>
    </lineage>
</organism>
<dbReference type="EMBL" id="PQFF01000176">
    <property type="protein sequence ID" value="RHZ77005.1"/>
    <property type="molecule type" value="Genomic_DNA"/>
</dbReference>
<protein>
    <submittedName>
        <fullName evidence="1">Uncharacterized protein</fullName>
    </submittedName>
</protein>
<dbReference type="Proteomes" id="UP000266861">
    <property type="component" value="Unassembled WGS sequence"/>
</dbReference>
<dbReference type="AlphaFoldDB" id="A0A397IM82"/>
<sequence>MSVGVMDFGIQGARESLIVRDVSNKVFLSKVLRTSFSLSHIEKLSLVTNRTVLRNFKKNDKILWRETTTRGKSKGNFVDDPRTRIYLLPECLSVVKYCAGDLEEMITEHSLQERIRESTNSILNHLNLEERCF</sequence>
<evidence type="ECO:0000313" key="1">
    <source>
        <dbReference type="EMBL" id="RHZ77005.1"/>
    </source>
</evidence>
<proteinExistence type="predicted"/>
<gene>
    <name evidence="1" type="ORF">Glove_186g30</name>
</gene>
<reference evidence="1 2" key="1">
    <citation type="submission" date="2018-08" db="EMBL/GenBank/DDBJ databases">
        <title>Genome and evolution of the arbuscular mycorrhizal fungus Diversispora epigaea (formerly Glomus versiforme) and its bacterial endosymbionts.</title>
        <authorList>
            <person name="Sun X."/>
            <person name="Fei Z."/>
            <person name="Harrison M."/>
        </authorList>
    </citation>
    <scope>NUCLEOTIDE SEQUENCE [LARGE SCALE GENOMIC DNA]</scope>
    <source>
        <strain evidence="1 2">IT104</strain>
    </source>
</reference>
<keyword evidence="2" id="KW-1185">Reference proteome</keyword>
<evidence type="ECO:0000313" key="2">
    <source>
        <dbReference type="Proteomes" id="UP000266861"/>
    </source>
</evidence>
<name>A0A397IM82_9GLOM</name>